<accession>A0ABX5XSQ3</accession>
<feature type="domain" description="Peptidase C45 hydrolase" evidence="1">
    <location>
        <begin position="373"/>
        <end position="487"/>
    </location>
</feature>
<dbReference type="InterPro" id="IPR005079">
    <property type="entry name" value="Peptidase_C45_hydrolase"/>
</dbReference>
<dbReference type="PANTHER" id="PTHR35190:SF2">
    <property type="entry name" value="PROTEIN DCD1B"/>
    <property type="match status" value="1"/>
</dbReference>
<dbReference type="InterPro" id="IPR047803">
    <property type="entry name" value="DCD1A/B-like"/>
</dbReference>
<dbReference type="Gene3D" id="3.60.60.10">
    <property type="entry name" value="Penicillin V Acylase, Chain A"/>
    <property type="match status" value="1"/>
</dbReference>
<dbReference type="PANTHER" id="PTHR35190">
    <property type="entry name" value="PROTEIN DCD1B"/>
    <property type="match status" value="1"/>
</dbReference>
<proteinExistence type="predicted"/>
<evidence type="ECO:0000313" key="3">
    <source>
        <dbReference type="Proteomes" id="UP000318081"/>
    </source>
</evidence>
<evidence type="ECO:0000259" key="1">
    <source>
        <dbReference type="Pfam" id="PF03417"/>
    </source>
</evidence>
<keyword evidence="3" id="KW-1185">Reference proteome</keyword>
<dbReference type="EMBL" id="CP036432">
    <property type="protein sequence ID" value="QDV84777.1"/>
    <property type="molecule type" value="Genomic_DNA"/>
</dbReference>
<dbReference type="Proteomes" id="UP000318081">
    <property type="component" value="Chromosome"/>
</dbReference>
<dbReference type="InterPro" id="IPR047794">
    <property type="entry name" value="C45_proenzyme-like"/>
</dbReference>
<reference evidence="2 3" key="1">
    <citation type="submission" date="2019-02" db="EMBL/GenBank/DDBJ databases">
        <title>Deep-cultivation of Planctomycetes and their phenomic and genomic characterization uncovers novel biology.</title>
        <authorList>
            <person name="Wiegand S."/>
            <person name="Jogler M."/>
            <person name="Boedeker C."/>
            <person name="Pinto D."/>
            <person name="Vollmers J."/>
            <person name="Rivas-Marin E."/>
            <person name="Kohn T."/>
            <person name="Peeters S.H."/>
            <person name="Heuer A."/>
            <person name="Rast P."/>
            <person name="Oberbeckmann S."/>
            <person name="Bunk B."/>
            <person name="Jeske O."/>
            <person name="Meyerdierks A."/>
            <person name="Storesund J.E."/>
            <person name="Kallscheuer N."/>
            <person name="Luecker S."/>
            <person name="Lage O.M."/>
            <person name="Pohl T."/>
            <person name="Merkel B.J."/>
            <person name="Hornburger P."/>
            <person name="Mueller R.-W."/>
            <person name="Bruemmer F."/>
            <person name="Labrenz M."/>
            <person name="Spormann A.M."/>
            <person name="Op den Camp H."/>
            <person name="Overmann J."/>
            <person name="Amann R."/>
            <person name="Jetten M.S.M."/>
            <person name="Mascher T."/>
            <person name="Medema M.H."/>
            <person name="Devos D.P."/>
            <person name="Kaster A.-K."/>
            <person name="Ovreas L."/>
            <person name="Rohde M."/>
            <person name="Galperin M.Y."/>
            <person name="Jogler C."/>
        </authorList>
    </citation>
    <scope>NUCLEOTIDE SEQUENCE [LARGE SCALE GENOMIC DNA]</scope>
    <source>
        <strain evidence="2 3">TBK1r</strain>
    </source>
</reference>
<dbReference type="NCBIfam" id="NF040521">
    <property type="entry name" value="C45_proenzyme"/>
    <property type="match status" value="1"/>
</dbReference>
<organism evidence="2 3">
    <name type="scientific">Stieleria magnilauensis</name>
    <dbReference type="NCBI Taxonomy" id="2527963"/>
    <lineage>
        <taxon>Bacteria</taxon>
        <taxon>Pseudomonadati</taxon>
        <taxon>Planctomycetota</taxon>
        <taxon>Planctomycetia</taxon>
        <taxon>Pirellulales</taxon>
        <taxon>Pirellulaceae</taxon>
        <taxon>Stieleria</taxon>
    </lineage>
</organism>
<name>A0ABX5XSQ3_9BACT</name>
<dbReference type="Pfam" id="PF03417">
    <property type="entry name" value="AAT"/>
    <property type="match status" value="1"/>
</dbReference>
<gene>
    <name evidence="2" type="ORF">TBK1r_37290</name>
</gene>
<sequence>MLLGLVLLSGTARGGDTGSTIDPLAVKLQPYLDLLSGSQQEFEIHCRADVPIDGDVQTIKIRLARYGIHAFDLDLEHKDYEARIRRREGATAFALPKHGVVFVGRGDATVADSLSPSGLSQRLISTRTTLSTYAPLLASPDAAAITAALKAFAGITYDPATRHGRAGDSAAFSFQSGGSLQVRADDVQLDLVLADQPSAMAGVDDWPAMKQLEIPRDELERTLVRGVRRAVEVLAPSKVLTSPSKRDRETANGRLRWIDGHRVVLLSGSPREIGRAHGELLTDEAQACIDSVLHAFGVVQTIRTGRWFRHDLDAAFARLSPHIPDRHRIETRAMARALGLDEDLVDSLNVFPELFHCSGFAVFGEATRDGKLYHGRVLDYMTTIGLQDSATTFIVAADGQIPFANVGYAGFIGSVSGMNAQAISLGEMGGGGEGRWDGVPMATLMRRALEECSTLDEVIALWRDSPRTCEYYYVFADGKTNRAVGVAADPDSIEFIQPGQADRRLGEGIQDAVVLSAGDRLKVLRQRVQEKYGQIDADVGKWLMSRPVAMQSNLHNVLFVPADQVMYVSNADHRHPAAERPYVRLDLRELLTLAPSVNHPRR</sequence>
<protein>
    <submittedName>
        <fullName evidence="2">Acyl-coenzyme A:6-aminopenicillanic acid acyl-transferase</fullName>
    </submittedName>
</protein>
<evidence type="ECO:0000313" key="2">
    <source>
        <dbReference type="EMBL" id="QDV84777.1"/>
    </source>
</evidence>